<organism evidence="2 3">
    <name type="scientific">Ferrimonas pelagia</name>
    <dbReference type="NCBI Taxonomy" id="1177826"/>
    <lineage>
        <taxon>Bacteria</taxon>
        <taxon>Pseudomonadati</taxon>
        <taxon>Pseudomonadota</taxon>
        <taxon>Gammaproteobacteria</taxon>
        <taxon>Alteromonadales</taxon>
        <taxon>Ferrimonadaceae</taxon>
        <taxon>Ferrimonas</taxon>
    </lineage>
</organism>
<evidence type="ECO:0000313" key="3">
    <source>
        <dbReference type="Proteomes" id="UP001499988"/>
    </source>
</evidence>
<gene>
    <name evidence="2" type="ORF">GCM10023333_39300</name>
</gene>
<dbReference type="Proteomes" id="UP001499988">
    <property type="component" value="Unassembled WGS sequence"/>
</dbReference>
<evidence type="ECO:0000256" key="1">
    <source>
        <dbReference type="SAM" id="Phobius"/>
    </source>
</evidence>
<keyword evidence="1" id="KW-0472">Membrane</keyword>
<proteinExistence type="predicted"/>
<keyword evidence="1" id="KW-0812">Transmembrane</keyword>
<dbReference type="EMBL" id="BAABJZ010000104">
    <property type="protein sequence ID" value="GAA4901394.1"/>
    <property type="molecule type" value="Genomic_DNA"/>
</dbReference>
<accession>A0ABP9FGH6</accession>
<protein>
    <recommendedName>
        <fullName evidence="4">MotA/TolQ/ExbB proton channel domain-containing protein</fullName>
    </recommendedName>
</protein>
<feature type="transmembrane region" description="Helical" evidence="1">
    <location>
        <begin position="65"/>
        <end position="85"/>
    </location>
</feature>
<feature type="transmembrane region" description="Helical" evidence="1">
    <location>
        <begin position="97"/>
        <end position="119"/>
    </location>
</feature>
<feature type="transmembrane region" description="Helical" evidence="1">
    <location>
        <begin position="6"/>
        <end position="29"/>
    </location>
</feature>
<keyword evidence="1" id="KW-1133">Transmembrane helix</keyword>
<name>A0ABP9FGH6_9GAMM</name>
<sequence>MRNWEAAIPWYMTIISTVTLMALAVFLTLNIEWFKTQAPQSPDWQSDQFQIHIHHLHLAMIKRSVGLFAGFAAMFIGMAVCFYSLKNQTQIDLGQAGLSVALATGSPGIIAMLLGGYLISATIQSKDHFADYPAKILTSGAVDEPPFPAEKG</sequence>
<reference evidence="3" key="1">
    <citation type="journal article" date="2019" name="Int. J. Syst. Evol. Microbiol.">
        <title>The Global Catalogue of Microorganisms (GCM) 10K type strain sequencing project: providing services to taxonomists for standard genome sequencing and annotation.</title>
        <authorList>
            <consortium name="The Broad Institute Genomics Platform"/>
            <consortium name="The Broad Institute Genome Sequencing Center for Infectious Disease"/>
            <person name="Wu L."/>
            <person name="Ma J."/>
        </authorList>
    </citation>
    <scope>NUCLEOTIDE SEQUENCE [LARGE SCALE GENOMIC DNA]</scope>
    <source>
        <strain evidence="3">JCM 18401</strain>
    </source>
</reference>
<keyword evidence="3" id="KW-1185">Reference proteome</keyword>
<evidence type="ECO:0000313" key="2">
    <source>
        <dbReference type="EMBL" id="GAA4901394.1"/>
    </source>
</evidence>
<evidence type="ECO:0008006" key="4">
    <source>
        <dbReference type="Google" id="ProtNLM"/>
    </source>
</evidence>
<comment type="caution">
    <text evidence="2">The sequence shown here is derived from an EMBL/GenBank/DDBJ whole genome shotgun (WGS) entry which is preliminary data.</text>
</comment>
<dbReference type="RefSeq" id="WP_345337206.1">
    <property type="nucleotide sequence ID" value="NZ_BAABJZ010000104.1"/>
</dbReference>